<feature type="compositionally biased region" description="Polar residues" evidence="1">
    <location>
        <begin position="99"/>
        <end position="119"/>
    </location>
</feature>
<evidence type="ECO:0008006" key="4">
    <source>
        <dbReference type="Google" id="ProtNLM"/>
    </source>
</evidence>
<dbReference type="Proteomes" id="UP000095300">
    <property type="component" value="Unassembled WGS sequence"/>
</dbReference>
<feature type="compositionally biased region" description="Polar residues" evidence="1">
    <location>
        <begin position="67"/>
        <end position="77"/>
    </location>
</feature>
<dbReference type="KEGG" id="scac:106088682"/>
<name>A0A1I8NMF1_STOCA</name>
<dbReference type="VEuPathDB" id="VectorBase:SCAU000301"/>
<dbReference type="OrthoDB" id="7412264at2759"/>
<sequence>MIHGSSSSITYRHVVSALCGIQGRTIWSLLLVMVLCSLVTEAVISKINYKKADVGKEKIAKEKTSSTKEFNANPNDSTTDELNKNFKSDTTKLDEETSSLDPSTQKTTTPSMEKSSTLKSSYNKVPEILPCTCGIFLSSQFTKGSTEPPRGECVISNALERTFPCNGVGQKQCQTKCLEQIVQHLPNSANILCAALDHDIHKERAYLFIKNCEDKWINTHLAAGREYCCKNREPCSCK</sequence>
<accession>A0A1I8NMF1</accession>
<reference evidence="2" key="1">
    <citation type="submission" date="2020-05" db="UniProtKB">
        <authorList>
            <consortium name="EnsemblMetazoa"/>
        </authorList>
    </citation>
    <scope>IDENTIFICATION</scope>
    <source>
        <strain evidence="2">USDA</strain>
    </source>
</reference>
<evidence type="ECO:0000256" key="1">
    <source>
        <dbReference type="SAM" id="MobiDB-lite"/>
    </source>
</evidence>
<organism evidence="2 3">
    <name type="scientific">Stomoxys calcitrans</name>
    <name type="common">Stable fly</name>
    <name type="synonym">Conops calcitrans</name>
    <dbReference type="NCBI Taxonomy" id="35570"/>
    <lineage>
        <taxon>Eukaryota</taxon>
        <taxon>Metazoa</taxon>
        <taxon>Ecdysozoa</taxon>
        <taxon>Arthropoda</taxon>
        <taxon>Hexapoda</taxon>
        <taxon>Insecta</taxon>
        <taxon>Pterygota</taxon>
        <taxon>Neoptera</taxon>
        <taxon>Endopterygota</taxon>
        <taxon>Diptera</taxon>
        <taxon>Brachycera</taxon>
        <taxon>Muscomorpha</taxon>
        <taxon>Muscoidea</taxon>
        <taxon>Muscidae</taxon>
        <taxon>Stomoxys</taxon>
    </lineage>
</organism>
<evidence type="ECO:0000313" key="3">
    <source>
        <dbReference type="Proteomes" id="UP000095300"/>
    </source>
</evidence>
<proteinExistence type="predicted"/>
<dbReference type="STRING" id="35570.A0A1I8NMF1"/>
<feature type="compositionally biased region" description="Basic and acidic residues" evidence="1">
    <location>
        <begin position="81"/>
        <end position="95"/>
    </location>
</feature>
<dbReference type="AlphaFoldDB" id="A0A1I8NMF1"/>
<feature type="region of interest" description="Disordered" evidence="1">
    <location>
        <begin position="63"/>
        <end position="119"/>
    </location>
</feature>
<evidence type="ECO:0000313" key="2">
    <source>
        <dbReference type="EnsemblMetazoa" id="SCAU000301-PB"/>
    </source>
</evidence>
<keyword evidence="3" id="KW-1185">Reference proteome</keyword>
<gene>
    <name evidence="2" type="primary">106088682</name>
</gene>
<protein>
    <recommendedName>
        <fullName evidence="4">Follicle cell protein 3C-1</fullName>
    </recommendedName>
</protein>
<dbReference type="EnsemblMetazoa" id="SCAU000301-RB">
    <property type="protein sequence ID" value="SCAU000301-PB"/>
    <property type="gene ID" value="SCAU000301"/>
</dbReference>